<gene>
    <name evidence="1" type="ORF">L2E82_28726</name>
</gene>
<reference evidence="2" key="1">
    <citation type="journal article" date="2022" name="Mol. Ecol. Resour.">
        <title>The genomes of chicory, endive, great burdock and yacon provide insights into Asteraceae palaeo-polyploidization history and plant inulin production.</title>
        <authorList>
            <person name="Fan W."/>
            <person name="Wang S."/>
            <person name="Wang H."/>
            <person name="Wang A."/>
            <person name="Jiang F."/>
            <person name="Liu H."/>
            <person name="Zhao H."/>
            <person name="Xu D."/>
            <person name="Zhang Y."/>
        </authorList>
    </citation>
    <scope>NUCLEOTIDE SEQUENCE [LARGE SCALE GENOMIC DNA]</scope>
    <source>
        <strain evidence="2">cv. Punajuju</strain>
    </source>
</reference>
<accession>A0ACB9CWP0</accession>
<protein>
    <submittedName>
        <fullName evidence="1">Uncharacterized protein</fullName>
    </submittedName>
</protein>
<organism evidence="1 2">
    <name type="scientific">Cichorium intybus</name>
    <name type="common">Chicory</name>
    <dbReference type="NCBI Taxonomy" id="13427"/>
    <lineage>
        <taxon>Eukaryota</taxon>
        <taxon>Viridiplantae</taxon>
        <taxon>Streptophyta</taxon>
        <taxon>Embryophyta</taxon>
        <taxon>Tracheophyta</taxon>
        <taxon>Spermatophyta</taxon>
        <taxon>Magnoliopsida</taxon>
        <taxon>eudicotyledons</taxon>
        <taxon>Gunneridae</taxon>
        <taxon>Pentapetalae</taxon>
        <taxon>asterids</taxon>
        <taxon>campanulids</taxon>
        <taxon>Asterales</taxon>
        <taxon>Asteraceae</taxon>
        <taxon>Cichorioideae</taxon>
        <taxon>Cichorieae</taxon>
        <taxon>Cichoriinae</taxon>
        <taxon>Cichorium</taxon>
    </lineage>
</organism>
<proteinExistence type="predicted"/>
<evidence type="ECO:0000313" key="1">
    <source>
        <dbReference type="EMBL" id="KAI3738661.1"/>
    </source>
</evidence>
<name>A0ACB9CWP0_CICIN</name>
<sequence>MDERADSSGNPMAHFNGGSFNMFQVDFMQETGFENFISGFRGEIADPIEKFCLDYECNHLTNSCTDLQLLPLPLPLPLPYVQDEAVLTGGDGIGADIGGYDAMGMHANVIWNQEREDMNVSAVFGDENSSETATTGNPDTPTKRSGGGPKGDRTRTLISERKRRSGMKEKLYALRSLVPNITKMDKASIVGDAARYIQELQTQAMNLKAEIETIEALENQNMPPKSSKKIHVSDSFPILKKISKMDVFQVEEKGYYVRLVCNKGRGVGVSLHKALESITSFHVQSSNLATDGDNFVLTFNLNVTVCEFDINLPNLKLWLAGAFLNQGFEFITFPSA</sequence>
<dbReference type="EMBL" id="CM042013">
    <property type="protein sequence ID" value="KAI3738661.1"/>
    <property type="molecule type" value="Genomic_DNA"/>
</dbReference>
<comment type="caution">
    <text evidence="1">The sequence shown here is derived from an EMBL/GenBank/DDBJ whole genome shotgun (WGS) entry which is preliminary data.</text>
</comment>
<reference evidence="1 2" key="2">
    <citation type="journal article" date="2022" name="Mol. Ecol. Resour.">
        <title>The genomes of chicory, endive, great burdock and yacon provide insights into Asteraceae paleo-polyploidization history and plant inulin production.</title>
        <authorList>
            <person name="Fan W."/>
            <person name="Wang S."/>
            <person name="Wang H."/>
            <person name="Wang A."/>
            <person name="Jiang F."/>
            <person name="Liu H."/>
            <person name="Zhao H."/>
            <person name="Xu D."/>
            <person name="Zhang Y."/>
        </authorList>
    </citation>
    <scope>NUCLEOTIDE SEQUENCE [LARGE SCALE GENOMIC DNA]</scope>
    <source>
        <strain evidence="2">cv. Punajuju</strain>
        <tissue evidence="1">Leaves</tissue>
    </source>
</reference>
<keyword evidence="2" id="KW-1185">Reference proteome</keyword>
<evidence type="ECO:0000313" key="2">
    <source>
        <dbReference type="Proteomes" id="UP001055811"/>
    </source>
</evidence>
<dbReference type="Proteomes" id="UP001055811">
    <property type="component" value="Linkage Group LG05"/>
</dbReference>